<keyword evidence="3 10" id="KW-0808">Transferase</keyword>
<reference evidence="10 11" key="1">
    <citation type="journal article" date="2014" name="Genome Biol. Evol.">
        <title>The genome of the myxosporean Thelohanellus kitauei shows adaptations to nutrient acquisition within its fish host.</title>
        <authorList>
            <person name="Yang Y."/>
            <person name="Xiong J."/>
            <person name="Zhou Z."/>
            <person name="Huo F."/>
            <person name="Miao W."/>
            <person name="Ran C."/>
            <person name="Liu Y."/>
            <person name="Zhang J."/>
            <person name="Feng J."/>
            <person name="Wang M."/>
            <person name="Wang M."/>
            <person name="Wang L."/>
            <person name="Yao B."/>
        </authorList>
    </citation>
    <scope>NUCLEOTIDE SEQUENCE [LARGE SCALE GENOMIC DNA]</scope>
    <source>
        <strain evidence="10">Wuqing</strain>
    </source>
</reference>
<evidence type="ECO:0000256" key="6">
    <source>
        <dbReference type="ARBA" id="ARBA00022989"/>
    </source>
</evidence>
<dbReference type="GO" id="GO:0009247">
    <property type="term" value="P:glycolipid biosynthetic process"/>
    <property type="evidence" value="ECO:0007669"/>
    <property type="project" value="InterPro"/>
</dbReference>
<protein>
    <submittedName>
        <fullName evidence="10">Galactosylceramide sulfotransferase</fullName>
    </submittedName>
</protein>
<comment type="caution">
    <text evidence="10">The sequence shown here is derived from an EMBL/GenBank/DDBJ whole genome shotgun (WGS) entry which is preliminary data.</text>
</comment>
<dbReference type="OrthoDB" id="514299at2759"/>
<evidence type="ECO:0000256" key="9">
    <source>
        <dbReference type="ARBA" id="ARBA00023180"/>
    </source>
</evidence>
<dbReference type="AlphaFoldDB" id="A0A0C2M169"/>
<evidence type="ECO:0000256" key="3">
    <source>
        <dbReference type="ARBA" id="ARBA00022679"/>
    </source>
</evidence>
<keyword evidence="5" id="KW-0735">Signal-anchor</keyword>
<keyword evidence="4" id="KW-0812">Transmembrane</keyword>
<comment type="subcellular location">
    <subcellularLocation>
        <location evidence="1">Golgi apparatus membrane</location>
        <topology evidence="1">Single-pass type II membrane protein</topology>
    </subcellularLocation>
</comment>
<sequence>MLAIPIRNSANLWPHYFKDSWLEKYCKTPDIHLVHCRLKLRLANAIFPKNNTFYLTILRHPVPQWASIFTYFNKKSLTNKTTSLFDSMNNYMDFYENYKKKILGAWGRNPNFYDLGYDESTLTDNQSISTLIQTIDDSFDFVMITELWEESVLLLKEKMCMSIDEIIMFEVNSRIVKSPELPESLKDRILEFNNADHQLYDYFYQKLKKEALQLDRSDFDNYRKRKKFWEDVCIGGRTKKVSYRTKKYLGYKLKSNIDDKYRIQCEQMVMSEIEIFEMYKHQIKNLTKHL</sequence>
<evidence type="ECO:0000313" key="11">
    <source>
        <dbReference type="Proteomes" id="UP000031668"/>
    </source>
</evidence>
<keyword evidence="6" id="KW-1133">Transmembrane helix</keyword>
<evidence type="ECO:0000256" key="4">
    <source>
        <dbReference type="ARBA" id="ARBA00022692"/>
    </source>
</evidence>
<dbReference type="SUPFAM" id="SSF52540">
    <property type="entry name" value="P-loop containing nucleoside triphosphate hydrolases"/>
    <property type="match status" value="1"/>
</dbReference>
<evidence type="ECO:0000256" key="7">
    <source>
        <dbReference type="ARBA" id="ARBA00023034"/>
    </source>
</evidence>
<dbReference type="GO" id="GO:0001733">
    <property type="term" value="F:galactosylceramide sulfotransferase activity"/>
    <property type="evidence" value="ECO:0007669"/>
    <property type="project" value="InterPro"/>
</dbReference>
<dbReference type="PANTHER" id="PTHR14647">
    <property type="entry name" value="GALACTOSE-3-O-SULFOTRANSFERASE"/>
    <property type="match status" value="1"/>
</dbReference>
<comment type="similarity">
    <text evidence="2">Belongs to the galactose-3-O-sulfotransferase family.</text>
</comment>
<organism evidence="10 11">
    <name type="scientific">Thelohanellus kitauei</name>
    <name type="common">Myxosporean</name>
    <dbReference type="NCBI Taxonomy" id="669202"/>
    <lineage>
        <taxon>Eukaryota</taxon>
        <taxon>Metazoa</taxon>
        <taxon>Cnidaria</taxon>
        <taxon>Myxozoa</taxon>
        <taxon>Myxosporea</taxon>
        <taxon>Bivalvulida</taxon>
        <taxon>Platysporina</taxon>
        <taxon>Myxobolidae</taxon>
        <taxon>Thelohanellus</taxon>
    </lineage>
</organism>
<name>A0A0C2M169_THEKT</name>
<keyword evidence="9" id="KW-0325">Glycoprotein</keyword>
<keyword evidence="7" id="KW-0333">Golgi apparatus</keyword>
<dbReference type="PANTHER" id="PTHR14647:SF87">
    <property type="entry name" value="PUTATIVE-RELATED"/>
    <property type="match status" value="1"/>
</dbReference>
<dbReference type="InterPro" id="IPR027417">
    <property type="entry name" value="P-loop_NTPase"/>
</dbReference>
<accession>A0A0C2M169</accession>
<evidence type="ECO:0000313" key="10">
    <source>
        <dbReference type="EMBL" id="KII60790.1"/>
    </source>
</evidence>
<dbReference type="GO" id="GO:0000139">
    <property type="term" value="C:Golgi membrane"/>
    <property type="evidence" value="ECO:0007669"/>
    <property type="project" value="UniProtKB-SubCell"/>
</dbReference>
<gene>
    <name evidence="10" type="ORF">RF11_02650</name>
</gene>
<keyword evidence="8" id="KW-0472">Membrane</keyword>
<dbReference type="OMA" id="CHRMILP"/>
<evidence type="ECO:0000256" key="2">
    <source>
        <dbReference type="ARBA" id="ARBA00008124"/>
    </source>
</evidence>
<dbReference type="InterPro" id="IPR009729">
    <property type="entry name" value="Gal-3-0_sulfotransfrase"/>
</dbReference>
<evidence type="ECO:0000256" key="8">
    <source>
        <dbReference type="ARBA" id="ARBA00023136"/>
    </source>
</evidence>
<dbReference type="Gene3D" id="3.40.50.300">
    <property type="entry name" value="P-loop containing nucleotide triphosphate hydrolases"/>
    <property type="match status" value="1"/>
</dbReference>
<evidence type="ECO:0000256" key="5">
    <source>
        <dbReference type="ARBA" id="ARBA00022968"/>
    </source>
</evidence>
<evidence type="ECO:0000256" key="1">
    <source>
        <dbReference type="ARBA" id="ARBA00004323"/>
    </source>
</evidence>
<proteinExistence type="inferred from homology"/>
<keyword evidence="11" id="KW-1185">Reference proteome</keyword>
<dbReference type="Pfam" id="PF06990">
    <property type="entry name" value="Gal-3-0_sulfotr"/>
    <property type="match status" value="1"/>
</dbReference>
<dbReference type="EMBL" id="JWZT01005439">
    <property type="protein sequence ID" value="KII60790.1"/>
    <property type="molecule type" value="Genomic_DNA"/>
</dbReference>
<dbReference type="Proteomes" id="UP000031668">
    <property type="component" value="Unassembled WGS sequence"/>
</dbReference>